<dbReference type="Proteomes" id="UP000028045">
    <property type="component" value="Unassembled WGS sequence"/>
</dbReference>
<evidence type="ECO:0000313" key="2">
    <source>
        <dbReference type="EMBL" id="KEY67035.1"/>
    </source>
</evidence>
<evidence type="ECO:0000256" key="1">
    <source>
        <dbReference type="SAM" id="MobiDB-lite"/>
    </source>
</evidence>
<feature type="compositionally biased region" description="Basic and acidic residues" evidence="1">
    <location>
        <begin position="43"/>
        <end position="82"/>
    </location>
</feature>
<feature type="region of interest" description="Disordered" evidence="1">
    <location>
        <begin position="43"/>
        <end position="150"/>
    </location>
</feature>
<dbReference type="OrthoDB" id="10394450at2759"/>
<name>A0A084AP06_STACB</name>
<protein>
    <submittedName>
        <fullName evidence="2">Uncharacterized protein</fullName>
    </submittedName>
</protein>
<evidence type="ECO:0000313" key="3">
    <source>
        <dbReference type="Proteomes" id="UP000028045"/>
    </source>
</evidence>
<feature type="compositionally biased region" description="Polar residues" evidence="1">
    <location>
        <begin position="102"/>
        <end position="114"/>
    </location>
</feature>
<proteinExistence type="predicted"/>
<dbReference type="AlphaFoldDB" id="A0A084AP06"/>
<accession>A0A084AP06</accession>
<reference evidence="2 3" key="1">
    <citation type="journal article" date="2014" name="BMC Genomics">
        <title>Comparative genome sequencing reveals chemotype-specific gene clusters in the toxigenic black mold Stachybotrys.</title>
        <authorList>
            <person name="Semeiks J."/>
            <person name="Borek D."/>
            <person name="Otwinowski Z."/>
            <person name="Grishin N.V."/>
        </authorList>
    </citation>
    <scope>NUCLEOTIDE SEQUENCE [LARGE SCALE GENOMIC DNA]</scope>
    <source>
        <strain evidence="3">CBS 109288 / IBT 7711</strain>
    </source>
</reference>
<feature type="compositionally biased region" description="Low complexity" evidence="1">
    <location>
        <begin position="138"/>
        <end position="149"/>
    </location>
</feature>
<organism evidence="2 3">
    <name type="scientific">Stachybotrys chartarum (strain CBS 109288 / IBT 7711)</name>
    <name type="common">Toxic black mold</name>
    <name type="synonym">Stilbospora chartarum</name>
    <dbReference type="NCBI Taxonomy" id="1280523"/>
    <lineage>
        <taxon>Eukaryota</taxon>
        <taxon>Fungi</taxon>
        <taxon>Dikarya</taxon>
        <taxon>Ascomycota</taxon>
        <taxon>Pezizomycotina</taxon>
        <taxon>Sordariomycetes</taxon>
        <taxon>Hypocreomycetidae</taxon>
        <taxon>Hypocreales</taxon>
        <taxon>Stachybotryaceae</taxon>
        <taxon>Stachybotrys</taxon>
    </lineage>
</organism>
<dbReference type="EMBL" id="KL648635">
    <property type="protein sequence ID" value="KEY67035.1"/>
    <property type="molecule type" value="Genomic_DNA"/>
</dbReference>
<dbReference type="HOGENOM" id="CLU_970357_0_0_1"/>
<keyword evidence="3" id="KW-1185">Reference proteome</keyword>
<gene>
    <name evidence="2" type="ORF">S7711_10882</name>
</gene>
<sequence length="287" mass="31707">MSVLRLAPGSCIGCLRPMRFYFFDINLPTVTLSDDLSDHKPWCPRREMPKDEKRGIEKDLETSSPKEECHGFETTRHGDRQVETMGNPLGIPRPLNAPIVPENSSLQEDSSSTMDESSATMDETSTSDSDEDMDDDGSSGSDDSVSLGSERSDSAFADFPCTCEQKKKIIAILAKLFKAFHKFDKSLKDQGLYEACSTEGTAANLGVMLSRFGYKAAEHGLSVGYFHPDSFDMFESLVQTFGSYEDTNLESESDDDTATLEDIEQEIRGISEDSSEFLLKGPYQGGE</sequence>
<feature type="compositionally biased region" description="Acidic residues" evidence="1">
    <location>
        <begin position="128"/>
        <end position="137"/>
    </location>
</feature>
<feature type="compositionally biased region" description="Low complexity" evidence="1">
    <location>
        <begin position="115"/>
        <end position="127"/>
    </location>
</feature>